<keyword evidence="16" id="KW-1185">Reference proteome</keyword>
<dbReference type="InterPro" id="IPR042228">
    <property type="entry name" value="Dynein_linker_3"/>
</dbReference>
<dbReference type="Gene3D" id="1.10.8.710">
    <property type="match status" value="1"/>
</dbReference>
<evidence type="ECO:0000256" key="6">
    <source>
        <dbReference type="ARBA" id="ARBA00022840"/>
    </source>
</evidence>
<dbReference type="GO" id="GO:0045505">
    <property type="term" value="F:dynein intermediate chain binding"/>
    <property type="evidence" value="ECO:0007669"/>
    <property type="project" value="InterPro"/>
</dbReference>
<keyword evidence="5" id="KW-0547">Nucleotide-binding</keyword>
<evidence type="ECO:0000256" key="3">
    <source>
        <dbReference type="ARBA" id="ARBA00022490"/>
    </source>
</evidence>
<accession>A0A9N9WNU9</accession>
<dbReference type="Gene3D" id="1.10.8.1220">
    <property type="match status" value="1"/>
</dbReference>
<dbReference type="InterPro" id="IPR024317">
    <property type="entry name" value="Dynein_heavy_chain_D4_dom"/>
</dbReference>
<dbReference type="Gene3D" id="3.20.180.20">
    <property type="entry name" value="Dynein heavy chain, N-terminal domain 2"/>
    <property type="match status" value="1"/>
</dbReference>
<reference evidence="15" key="2">
    <citation type="submission" date="2022-10" db="EMBL/GenBank/DDBJ databases">
        <authorList>
            <consortium name="ENA_rothamsted_submissions"/>
            <consortium name="culmorum"/>
            <person name="King R."/>
        </authorList>
    </citation>
    <scope>NUCLEOTIDE SEQUENCE</scope>
</reference>
<dbReference type="FunFam" id="1.10.8.1220:FF:000001">
    <property type="entry name" value="Dynein axonemal heavy chain 5"/>
    <property type="match status" value="1"/>
</dbReference>
<evidence type="ECO:0000256" key="10">
    <source>
        <dbReference type="ARBA" id="ARBA00023175"/>
    </source>
</evidence>
<name>A0A9N9WNU9_9DIPT</name>
<comment type="similarity">
    <text evidence="2">Belongs to the dynein heavy chain family.</text>
</comment>
<dbReference type="FunFam" id="3.40.50.300:FF:001145">
    <property type="entry name" value="Putative dynein heavy chain"/>
    <property type="match status" value="1"/>
</dbReference>
<keyword evidence="11" id="KW-0206">Cytoskeleton</keyword>
<dbReference type="InterPro" id="IPR043157">
    <property type="entry name" value="Dynein_AAA1S"/>
</dbReference>
<feature type="domain" description="AAA+ ATPase" evidence="14">
    <location>
        <begin position="1117"/>
        <end position="1256"/>
    </location>
</feature>
<dbReference type="Pfam" id="PF12777">
    <property type="entry name" value="MT"/>
    <property type="match status" value="1"/>
</dbReference>
<dbReference type="FunFam" id="3.10.490.20:FF:000001">
    <property type="entry name" value="dynein heavy chain 7, axonemal"/>
    <property type="match status" value="1"/>
</dbReference>
<keyword evidence="6" id="KW-0067">ATP-binding</keyword>
<dbReference type="InterPro" id="IPR024743">
    <property type="entry name" value="Dynein_HC_stalk"/>
</dbReference>
<dbReference type="InterPro" id="IPR013602">
    <property type="entry name" value="Dynein_heavy_linker"/>
</dbReference>
<dbReference type="Pfam" id="PF12780">
    <property type="entry name" value="AAA_8"/>
    <property type="match status" value="1"/>
</dbReference>
<dbReference type="InterPro" id="IPR042222">
    <property type="entry name" value="Dynein_2_N"/>
</dbReference>
<dbReference type="Pfam" id="PF12775">
    <property type="entry name" value="AAA_7"/>
    <property type="match status" value="1"/>
</dbReference>
<dbReference type="GO" id="GO:0005524">
    <property type="term" value="F:ATP binding"/>
    <property type="evidence" value="ECO:0007669"/>
    <property type="project" value="UniProtKB-KW"/>
</dbReference>
<dbReference type="Gene3D" id="1.20.1270.280">
    <property type="match status" value="1"/>
</dbReference>
<dbReference type="Gene3D" id="1.20.140.100">
    <property type="entry name" value="Dynein heavy chain, N-terminal domain 2"/>
    <property type="match status" value="1"/>
</dbReference>
<evidence type="ECO:0000313" key="15">
    <source>
        <dbReference type="EMBL" id="CAG9798387.1"/>
    </source>
</evidence>
<evidence type="ECO:0000256" key="11">
    <source>
        <dbReference type="ARBA" id="ARBA00023212"/>
    </source>
</evidence>
<keyword evidence="3" id="KW-0963">Cytoplasm</keyword>
<keyword evidence="12" id="KW-0966">Cell projection</keyword>
<evidence type="ECO:0000313" key="16">
    <source>
        <dbReference type="Proteomes" id="UP001153620"/>
    </source>
</evidence>
<dbReference type="Pfam" id="PF22597">
    <property type="entry name" value="DYN_lid"/>
    <property type="match status" value="1"/>
</dbReference>
<dbReference type="FunFam" id="3.20.180.20:FF:000003">
    <property type="entry name" value="Dynein heavy chain 12, axonemal"/>
    <property type="match status" value="1"/>
</dbReference>
<feature type="domain" description="AAA+ ATPase" evidence="14">
    <location>
        <begin position="1398"/>
        <end position="1610"/>
    </location>
</feature>
<dbReference type="Pfam" id="PF18198">
    <property type="entry name" value="AAA_lid_11"/>
    <property type="match status" value="1"/>
</dbReference>
<evidence type="ECO:0000256" key="13">
    <source>
        <dbReference type="SAM" id="Coils"/>
    </source>
</evidence>
<dbReference type="FunFam" id="3.40.50.300:FF:000063">
    <property type="entry name" value="dynein heavy chain 6, axonemal"/>
    <property type="match status" value="1"/>
</dbReference>
<dbReference type="FunFam" id="1.20.1270.280:FF:000001">
    <property type="entry name" value="dynein heavy chain 7, axonemal"/>
    <property type="match status" value="1"/>
</dbReference>
<dbReference type="Gene3D" id="3.40.50.300">
    <property type="entry name" value="P-loop containing nucleotide triphosphate hydrolases"/>
    <property type="match status" value="5"/>
</dbReference>
<dbReference type="Pfam" id="PF18199">
    <property type="entry name" value="Dynein_C"/>
    <property type="match status" value="1"/>
</dbReference>
<dbReference type="SUPFAM" id="SSF52540">
    <property type="entry name" value="P-loop containing nucleoside triphosphate hydrolases"/>
    <property type="match status" value="4"/>
</dbReference>
<dbReference type="InterPro" id="IPR041228">
    <property type="entry name" value="Dynein_C"/>
</dbReference>
<dbReference type="FunFam" id="1.20.140.100:FF:000004">
    <property type="entry name" value="Dynein axonemal heavy chain 6"/>
    <property type="match status" value="1"/>
</dbReference>
<evidence type="ECO:0000256" key="2">
    <source>
        <dbReference type="ARBA" id="ARBA00008887"/>
    </source>
</evidence>
<dbReference type="Gene3D" id="3.10.490.20">
    <property type="match status" value="1"/>
</dbReference>
<comment type="subcellular location">
    <subcellularLocation>
        <location evidence="1">Cytoplasm</location>
        <location evidence="1">Cytoskeleton</location>
        <location evidence="1">Cilium axoneme</location>
    </subcellularLocation>
</comment>
<dbReference type="PANTHER" id="PTHR22878">
    <property type="entry name" value="DYNEIN HEAVY CHAIN 6, AXONEMAL-LIKE-RELATED"/>
    <property type="match status" value="1"/>
</dbReference>
<dbReference type="GO" id="GO:0003341">
    <property type="term" value="P:cilium movement"/>
    <property type="evidence" value="ECO:0007669"/>
    <property type="project" value="UniProtKB-ARBA"/>
</dbReference>
<dbReference type="OrthoDB" id="424310at2759"/>
<dbReference type="InterPro" id="IPR004273">
    <property type="entry name" value="Dynein_heavy_D6_P-loop"/>
</dbReference>
<dbReference type="GO" id="GO:0005874">
    <property type="term" value="C:microtubule"/>
    <property type="evidence" value="ECO:0007669"/>
    <property type="project" value="UniProtKB-KW"/>
</dbReference>
<evidence type="ECO:0000256" key="7">
    <source>
        <dbReference type="ARBA" id="ARBA00023017"/>
    </source>
</evidence>
<feature type="domain" description="AAA+ ATPase" evidence="14">
    <location>
        <begin position="1750"/>
        <end position="1899"/>
    </location>
</feature>
<keyword evidence="8 13" id="KW-0175">Coiled coil</keyword>
<dbReference type="InterPro" id="IPR026983">
    <property type="entry name" value="DHC"/>
</dbReference>
<dbReference type="InterPro" id="IPR041466">
    <property type="entry name" value="Dynein_AAA5_ext"/>
</dbReference>
<proteinExistence type="inferred from homology"/>
<dbReference type="Proteomes" id="UP001153620">
    <property type="component" value="Chromosome 1"/>
</dbReference>
<keyword evidence="9" id="KW-0969">Cilium</keyword>
<dbReference type="GO" id="GO:0008569">
    <property type="term" value="F:minus-end-directed microtubule motor activity"/>
    <property type="evidence" value="ECO:0007669"/>
    <property type="project" value="InterPro"/>
</dbReference>
<dbReference type="PANTHER" id="PTHR22878:SF70">
    <property type="entry name" value="DYNEIN HEAVY CHAIN 2, AXONEMAL"/>
    <property type="match status" value="1"/>
</dbReference>
<dbReference type="Pfam" id="PF12781">
    <property type="entry name" value="AAA_9"/>
    <property type="match status" value="1"/>
</dbReference>
<evidence type="ECO:0000259" key="14">
    <source>
        <dbReference type="SMART" id="SM00382"/>
    </source>
</evidence>
<dbReference type="InterPro" id="IPR035706">
    <property type="entry name" value="AAA_9"/>
</dbReference>
<evidence type="ECO:0000256" key="12">
    <source>
        <dbReference type="ARBA" id="ARBA00023273"/>
    </source>
</evidence>
<evidence type="ECO:0000256" key="9">
    <source>
        <dbReference type="ARBA" id="ARBA00023069"/>
    </source>
</evidence>
<gene>
    <name evidence="15" type="ORF">CHIRRI_LOCUS1370</name>
</gene>
<dbReference type="FunFam" id="1.20.920.20:FF:000006">
    <property type="entry name" value="Dynein, axonemal, heavy chain 6"/>
    <property type="match status" value="1"/>
</dbReference>
<keyword evidence="10" id="KW-0505">Motor protein</keyword>
<dbReference type="InterPro" id="IPR054354">
    <property type="entry name" value="DYNC2H1-like_lid"/>
</dbReference>
<dbReference type="Pfam" id="PF08393">
    <property type="entry name" value="DHC_N2"/>
    <property type="match status" value="1"/>
</dbReference>
<feature type="coiled-coil region" evidence="13">
    <location>
        <begin position="2398"/>
        <end position="2448"/>
    </location>
</feature>
<dbReference type="Gene3D" id="1.10.8.720">
    <property type="entry name" value="Region D6 of dynein motor"/>
    <property type="match status" value="1"/>
</dbReference>
<organism evidence="15 16">
    <name type="scientific">Chironomus riparius</name>
    <dbReference type="NCBI Taxonomy" id="315576"/>
    <lineage>
        <taxon>Eukaryota</taxon>
        <taxon>Metazoa</taxon>
        <taxon>Ecdysozoa</taxon>
        <taxon>Arthropoda</taxon>
        <taxon>Hexapoda</taxon>
        <taxon>Insecta</taxon>
        <taxon>Pterygota</taxon>
        <taxon>Neoptera</taxon>
        <taxon>Endopterygota</taxon>
        <taxon>Diptera</taxon>
        <taxon>Nematocera</taxon>
        <taxon>Chironomoidea</taxon>
        <taxon>Chironomidae</taxon>
        <taxon>Chironominae</taxon>
        <taxon>Chironomus</taxon>
    </lineage>
</organism>
<dbReference type="InterPro" id="IPR035699">
    <property type="entry name" value="AAA_6"/>
</dbReference>
<dbReference type="SMART" id="SM00382">
    <property type="entry name" value="AAA"/>
    <property type="match status" value="3"/>
</dbReference>
<dbReference type="FunFam" id="1.20.920.30:FF:000002">
    <property type="entry name" value="Dynein axonemal heavy chain 3"/>
    <property type="match status" value="1"/>
</dbReference>
<evidence type="ECO:0000256" key="8">
    <source>
        <dbReference type="ARBA" id="ARBA00023054"/>
    </source>
</evidence>
<dbReference type="Gene3D" id="1.10.472.130">
    <property type="match status" value="1"/>
</dbReference>
<evidence type="ECO:0000256" key="5">
    <source>
        <dbReference type="ARBA" id="ARBA00022741"/>
    </source>
</evidence>
<feature type="coiled-coil region" evidence="13">
    <location>
        <begin position="2594"/>
        <end position="2659"/>
    </location>
</feature>
<dbReference type="GO" id="GO:0005930">
    <property type="term" value="C:axoneme"/>
    <property type="evidence" value="ECO:0007669"/>
    <property type="project" value="UniProtKB-SubCell"/>
</dbReference>
<keyword evidence="4" id="KW-0493">Microtubule</keyword>
<dbReference type="Pfam" id="PF03028">
    <property type="entry name" value="Dynein_heavy"/>
    <property type="match status" value="1"/>
</dbReference>
<dbReference type="Pfam" id="PF17852">
    <property type="entry name" value="Dynein_AAA_lid"/>
    <property type="match status" value="1"/>
</dbReference>
<dbReference type="GO" id="GO:0051959">
    <property type="term" value="F:dynein light intermediate chain binding"/>
    <property type="evidence" value="ECO:0007669"/>
    <property type="project" value="InterPro"/>
</dbReference>
<reference evidence="15" key="1">
    <citation type="submission" date="2022-01" db="EMBL/GenBank/DDBJ databases">
        <authorList>
            <person name="King R."/>
        </authorList>
    </citation>
    <scope>NUCLEOTIDE SEQUENCE</scope>
</reference>
<evidence type="ECO:0000256" key="4">
    <source>
        <dbReference type="ARBA" id="ARBA00022701"/>
    </source>
</evidence>
<dbReference type="InterPro" id="IPR041658">
    <property type="entry name" value="AAA_lid_11"/>
</dbReference>
<keyword evidence="7" id="KW-0243">Dynein</keyword>
<dbReference type="InterPro" id="IPR043160">
    <property type="entry name" value="Dynein_C_barrel"/>
</dbReference>
<dbReference type="FunFam" id="1.10.8.710:FF:000004">
    <property type="entry name" value="Dynein axonemal heavy chain 6"/>
    <property type="match status" value="1"/>
</dbReference>
<dbReference type="Pfam" id="PF12774">
    <property type="entry name" value="AAA_6"/>
    <property type="match status" value="1"/>
</dbReference>
<dbReference type="FunFam" id="1.10.8.720:FF:000001">
    <property type="entry name" value="dynein heavy chain 7, axonemal"/>
    <property type="match status" value="1"/>
</dbReference>
<dbReference type="InterPro" id="IPR027417">
    <property type="entry name" value="P-loop_NTPase"/>
</dbReference>
<dbReference type="Gene3D" id="1.20.920.30">
    <property type="match status" value="1"/>
</dbReference>
<sequence length="3819" mass="441696">MQKSTEQKIISYSSKRLRDRYPSIVNEYMSEVHDEYDRLMKAFSMNKLLKPLPDDLVPSRDNFQFKRLGRTENYETFLKNRERIKRNLMLIYPFIRCIHYYSNMDFPSTLIDFKKYRAMGQLGIHDIRDFTKKDLAENSAFIKKTWYPKIIKIIKKHYGKQSQYRLSRKQWEKAWDCATGLIIREINLLKMRTIQHLNEVILNRHEIPFLKIIAICENQIDLCPTIEEIYDMYHAFIDIINDVGNNLDSIEALVHPDSCDGQRMNIKVELNSRILKNAHTKLQESLELSYASMENYLSSFQMEFYGLSSNQAMNELNEYLETDRTIDEFFEEVVKYKKFIAKLKVIVQKEYFNEAIISQSDAISSLRRMGERLVKKITDKIVEKHRADIKNICNEYEEIKKRALEVPSSTEALFETGEYLLHVKKTVMDQLGERIRNSLKLSGELIELTEMDRQHKELLWQAVNWHNNSSQIFDLGGSNFEAMKYQFEEKLAVVSKQNQERLKELAPNLTIINDMTESDKLHEYHRVLQKFTDELVIFDDNVKWLNKEESLFKFPKTNSTLLEEMKDFVIPFKQLVHLCIKWYRKYDVWMDGRFEDLRPSDVQNITENFLKEFQKFQKFYRNKIKSDTENHECRFKGQLEDPDIEKLPAPLKIVARMIQTIKDFRHGVHVVTIMCNEALRSRHWDEMSQVAGMNLEPDAGTTLRKIINLNLSCLDECEIISIGACKELQLQLNLAQMIKEWNNVEFSLGTFKATDITILKNVEDVQSLLDDHLIKTLSMRGSAFVKPSEQEVKEWYDKLVRVQTTIEQWIKVQTNWLHLLPIFSSKDIVTQMPEEGRLFNQVDQIYKRYMMAVTKKPNVMETASQPGLLEAMENANRMMDNINAGVNNYLEKKRLYFPRFFFLSNDEMLEILSETKDPLRVQPHLNKCFEGINKLKFNELLEALAMISIEKEEVTFIDKISTKDARGSVEKWLLQTEEQMLLAIRNETQKSMEHYSQAKRSEWMVRWPGMVVLCVSQIFWSAEIERIFTTKQSIKDYFDILQQQLEETVTLIRSKDITNLSRITIRALIVIDVHAKDVVEDLRKHNTETENDFQWLAQLRYYMIDDAVRVKIINASVPYAYEYLGPAGTGKTETTKDLAKALAVQCKVFNCSDGLDYKSMGKFFKGLASSGAWACFDEFNRIELEVLSVIAQQILLIVLAIRGNFETFNFEGSELKLNPSCYVCITMNPGYAGRSELPDNLKVLFRSIAMMVPDYAMIGEISLYSYGFVNARTLSIKIVTTYRLCSEQLSSQNHYDYGMRAVKTVLQACGNLKKQFPDEREDILLLRSLLDVNLPKFLSFDIPLFNGIISDLFPNVALPEADYQHLTEVFNVVCEELNLQPKKEFLIKVIQTYEMMIVRHGFMLVGEPYSGKTSTLRVLAECLTRLHEMYPDESSYYQKIQWDTINPKSITLGELYGAFDQVTYEWIDGIAATMFRNFANDSSFDRKWIVFDGPVDAVWIENMNTVLDDNKKLCLTSGEVITMSNEMSMIFEVMDLAQASPATVSRCGMIYMEASSIGWEAMTQSWLNKCNPVWSNDEYKPVIMAILRWIIPDCLTFIRKYCQQFLKPGDINIVMTTLSIFEMLLNDAVDENPDEYAKFITSWFQAAISYAVVWGLSGIMNTESRIKFDEFYREIWNTPLPGEVGKIEVSVPTEGLIIDYVYIFKQKGVWKYWPDLVRNMKIETLGVSTMQVPTIDTARYSYLFNLHFKHQRSFLLTGPTGTGKSFYIQNNMMKLPEDKYAPIFVTFTTQITSNQTQELILSKLIKGGKKGNCFGPPEGRKCVLFIDDMNMPAKDIYGAQPPIELIRQYYDKKHWYDSKDTSKIYLHDILIIAACGLVGGSRQDVYPRFLCHFNIFAINLFSDETNFRIFQTLLLDMYKRNGHAADVIQSCTNIVNATIDIYNFAINEMLPTPSKSHYVFNLRDISRVVNGCALLRKESTDSKKMFTKIWCHETSRVFFDRLTNFDDRQQAFVKISQCIRAHFKDKIDDIFDDLLGDDDRKLTCEKMNSLLFGSYFDMDAEVDERKYEIVANANALRELAYQCLEEYNATHNAKMDIVLFDYALQHLNKICRIISMPGGSALLVGMGGSGRQSLTRLAAAMLNQKHFQPEITKNYGLNEFRDDLKMMLKEAGGGGKDTVFQFTEGQMKMEEFLQDIECLLNLGEVPNIFQIDEKQEVLEMVRLAAQGGNRNLDIPPLQVFQYFVNRCKLKLHLILCFSPIGSSFRTRLRHYPSLVNCCTIDWYDSWPETALEMVAQKYVKDVNILDDTKENVVKIFKHFHINALEMSDKFHRETGRITYFTSASYLEFIKSFAILIARKQKEMMDNKARYLIGLDRLKDAAETVAQMQIDLEAKQPQLKVLAEESRQMMEQIEKESIEAELASEQVKRDELVANKQAAESLALNAECEKDLASAIPILEDAIQSLNTLKPSDITLVKSMKNPPDTVKLVMAAVCVMKSIAPDKIPDTSGKKILDYWGPSKRLLGDMQFLQTLKEYDKDNIKPEIMVKIRKDFIPHKDFKPETVAKASSAAEGLCKWIIAMDLYDAVAKIVAPKKAKLEEAKRKYEETMTLLTEKRELAAQLENRVIKLNNALDEAMLRRQQVEDEVEVCRKKLERAETLLGSLGGERDRWISAAGELQLIYDCLPGDILISCGLIAYLSPLTSDYRNKCVNEWHKMCLDLGIPQSKAFNFVSILGSEIKIQNWNIAGLPHDIFSIENAIIMDNSTRYSLFIDPQNQANKWIKEMERKNELVVVKFTQSDYMRKIESCIEEGRPVLIENILEELEAPLDPILSRQTFMQGNAEFINLGDNVLQISSKFRLYMTTSLRNPHYLPEIFNKVSIINFALTLQGLEDQLLGIVVAKERPDLQELRQNLIREKSKNQQMLRKIEDDILQTLSESAGDILEDETAIKMLDGSKSLAVDIKLKQEESIVTEQKLEKFRESYKHVATHAATIYYSITDLPNLDPMYQFSLSWYVNLYIFSIENASKSKHIVKRLKFLIDAVTINLYNNVCRSLFEKDKILFSFILTTKIMISNEQLRISDLEFLLCGQQSEMTKMKMNGDVENPDPNWISDKIWNSILQLMDVNVTLEKFVRGFHEDLIEWKRIYDDLKPEEIMMPGNLETILTAFEKLLFINAIRPDRFIAAVVVFIERVMGKTFISPPPFDISKSFEDSNCLTPLIFILSPGVDPMQSILSFAEKLKFDETFQYVSLGQGQGEKARVMIEKAQQSGGWVCLQNCHLADSWMPTLEYLWEHMDMFNTDSTFRLWLTSYPSKCFPTAILQNGIKITNEPPTGLQKNLLRSYNSEPMNDDAFYSGCPDKDRAFTKLLYGISFFHALVQERRKFGALGWNILYGFNESDFQISVQQLQMFLNQYETIQYDAIAYLTGECNYGGRVTDTWDRRTIVTLLKDFVNENVVLDPVYKFSNVDSSYIIPRRTEHREVVKHINEKIPNDPSPEIFGLHTNAGIIRDLNASRDFINAMNGTMTQAGGSQLASKEGEKLIMSMLSDITSQLPSNFDIEKASEKYPIDYNESMNTVLVQEMERFNNLLTEIRRGCRELKDALFGKIAMTPHHEDIITAFTVRKIPDAWMKKSYPSLKSVGAYIRDFVERLKFLQTWYEEGKPKCFWLSGFYFTQAFLTGAMQNYARKFKIPIDTLTFDFSMLDVFDGNSISEPPPDGVYIYGLFIEGARWCTNEKSLCEQLPKVIINDFPCIHFLPILGKDLNESSRYKSPLYKTAERKGTLSTTGHSTNYVVAILLNTNTDPEHWIKRGVALLCQKTE</sequence>
<dbReference type="GO" id="GO:0030286">
    <property type="term" value="C:dynein complex"/>
    <property type="evidence" value="ECO:0007669"/>
    <property type="project" value="UniProtKB-KW"/>
</dbReference>
<evidence type="ECO:0000256" key="1">
    <source>
        <dbReference type="ARBA" id="ARBA00004430"/>
    </source>
</evidence>
<dbReference type="FunFam" id="3.40.50.300:FF:000362">
    <property type="entry name" value="Dynein, axonemal, heavy chain 6"/>
    <property type="match status" value="1"/>
</dbReference>
<dbReference type="FunFam" id="3.40.50.300:FF:001401">
    <property type="entry name" value="Dynein, axonemal, heavy chain 7"/>
    <property type="match status" value="1"/>
</dbReference>
<dbReference type="EMBL" id="OU895877">
    <property type="protein sequence ID" value="CAG9798387.1"/>
    <property type="molecule type" value="Genomic_DNA"/>
</dbReference>
<dbReference type="Gene3D" id="6.10.140.1060">
    <property type="match status" value="1"/>
</dbReference>
<dbReference type="Gene3D" id="1.20.920.20">
    <property type="match status" value="1"/>
</dbReference>
<dbReference type="InterPro" id="IPR042219">
    <property type="entry name" value="AAA_lid_11_sf"/>
</dbReference>
<dbReference type="FunFam" id="3.40.50.300:FF:002141">
    <property type="entry name" value="Dynein heavy chain"/>
    <property type="match status" value="1"/>
</dbReference>
<dbReference type="InterPro" id="IPR003593">
    <property type="entry name" value="AAA+_ATPase"/>
</dbReference>
<protein>
    <recommendedName>
        <fullName evidence="14">AAA+ ATPase domain-containing protein</fullName>
    </recommendedName>
</protein>